<dbReference type="InterPro" id="IPR027417">
    <property type="entry name" value="P-loop_NTPase"/>
</dbReference>
<evidence type="ECO:0000259" key="8">
    <source>
        <dbReference type="PROSITE" id="PS50893"/>
    </source>
</evidence>
<dbReference type="EC" id="3.6.3.-" evidence="11"/>
<keyword evidence="6 7" id="KW-0472">Membrane</keyword>
<dbReference type="InterPro" id="IPR036640">
    <property type="entry name" value="ABC1_TM_sf"/>
</dbReference>
<dbReference type="GO" id="GO:0140359">
    <property type="term" value="F:ABC-type transporter activity"/>
    <property type="evidence" value="ECO:0007669"/>
    <property type="project" value="InterPro"/>
</dbReference>
<dbReference type="Gene3D" id="1.20.1560.10">
    <property type="entry name" value="ABC transporter type 1, transmembrane domain"/>
    <property type="match status" value="1"/>
</dbReference>
<dbReference type="STRING" id="464.Lgor_1604"/>
<proteinExistence type="predicted"/>
<evidence type="ECO:0000256" key="7">
    <source>
        <dbReference type="SAM" id="Phobius"/>
    </source>
</evidence>
<evidence type="ECO:0000256" key="4">
    <source>
        <dbReference type="ARBA" id="ARBA00022840"/>
    </source>
</evidence>
<evidence type="ECO:0000256" key="6">
    <source>
        <dbReference type="ARBA" id="ARBA00023136"/>
    </source>
</evidence>
<name>A0A377GGN8_9GAMM</name>
<evidence type="ECO:0000313" key="12">
    <source>
        <dbReference type="Proteomes" id="UP000186808"/>
    </source>
</evidence>
<dbReference type="Proteomes" id="UP000254374">
    <property type="component" value="Unassembled WGS sequence"/>
</dbReference>
<comment type="subcellular location">
    <subcellularLocation>
        <location evidence="1">Cell membrane</location>
        <topology evidence="1">Multi-pass membrane protein</topology>
    </subcellularLocation>
</comment>
<dbReference type="SMART" id="SM00382">
    <property type="entry name" value="AAA"/>
    <property type="match status" value="1"/>
</dbReference>
<dbReference type="SUPFAM" id="SSF52540">
    <property type="entry name" value="P-loop containing nucleoside triphosphate hydrolases"/>
    <property type="match status" value="1"/>
</dbReference>
<dbReference type="Pfam" id="PF00005">
    <property type="entry name" value="ABC_tran"/>
    <property type="match status" value="1"/>
</dbReference>
<evidence type="ECO:0000313" key="10">
    <source>
        <dbReference type="EMBL" id="SIR59946.1"/>
    </source>
</evidence>
<keyword evidence="5 7" id="KW-1133">Transmembrane helix</keyword>
<evidence type="ECO:0000313" key="11">
    <source>
        <dbReference type="EMBL" id="STO23744.1"/>
    </source>
</evidence>
<sequence>MSIIQVFIINIRKQKLGFLLLLISSLFAAIQQCLTPWLIKFILNTLQSKNFEETDLITILSIFLSVYLVSEIIIRSQGVLIAKVIPSFKENVKSFLIKSILNKDYRYFIDNMPGTLTQKIQDFTSSSERILLIIIYNFFTIIISFILTSILLFFITPLYSILLISWFAIHVFSTYLRFNQSIKYIKDHHSIHSNISGNLIDLLSKIATVKIFNGEIFELERMKNRFSMEKQSLQKAQIYFEKIKVLQSILSIFLIFTLVFHQLHGLINGKFQAGNFIFVLFITYNLINYVWFCSFQLTIFIREMGIIKNSFNTLQKGDSDPYGLIQETKNQLISASPSFEVKNLNFSIKKHENIIDNFSLKINYGEKVLLKGTSGTGKSTLVKLLSGLHTNYSGCISIDGINIKEITREQLRKLIVLVEQNLLLFNRTIKENICYNNTSYTDEQLFTALRLSCCHEFINDFPDGIETKIGEEGVLLSGGQTQRIALARAILAQPKLLILDESTSGLEKELEIKVISNLMSIQEQTLLVISHSTEIQALISRHIVMPKKRSTYYTLTKEAVC</sequence>
<dbReference type="Gene3D" id="3.40.50.300">
    <property type="entry name" value="P-loop containing nucleotide triphosphate hydrolases"/>
    <property type="match status" value="1"/>
</dbReference>
<evidence type="ECO:0000259" key="9">
    <source>
        <dbReference type="PROSITE" id="PS50929"/>
    </source>
</evidence>
<dbReference type="GO" id="GO:0005524">
    <property type="term" value="F:ATP binding"/>
    <property type="evidence" value="ECO:0007669"/>
    <property type="project" value="UniProtKB-KW"/>
</dbReference>
<evidence type="ECO:0000256" key="1">
    <source>
        <dbReference type="ARBA" id="ARBA00004651"/>
    </source>
</evidence>
<feature type="transmembrane region" description="Helical" evidence="7">
    <location>
        <begin position="161"/>
        <end position="178"/>
    </location>
</feature>
<dbReference type="EMBL" id="UGGV01000001">
    <property type="protein sequence ID" value="STO23744.1"/>
    <property type="molecule type" value="Genomic_DNA"/>
</dbReference>
<dbReference type="PROSITE" id="PS50893">
    <property type="entry name" value="ABC_TRANSPORTER_2"/>
    <property type="match status" value="1"/>
</dbReference>
<dbReference type="SUPFAM" id="SSF90123">
    <property type="entry name" value="ABC transporter transmembrane region"/>
    <property type="match status" value="1"/>
</dbReference>
<dbReference type="AlphaFoldDB" id="A0A377GGN8"/>
<dbReference type="PANTHER" id="PTHR24221:SF654">
    <property type="entry name" value="ATP-BINDING CASSETTE SUB-FAMILY B MEMBER 6"/>
    <property type="match status" value="1"/>
</dbReference>
<evidence type="ECO:0000256" key="5">
    <source>
        <dbReference type="ARBA" id="ARBA00022989"/>
    </source>
</evidence>
<dbReference type="InterPro" id="IPR003593">
    <property type="entry name" value="AAA+_ATPase"/>
</dbReference>
<feature type="transmembrane region" description="Helical" evidence="7">
    <location>
        <begin position="56"/>
        <end position="74"/>
    </location>
</feature>
<dbReference type="InterPro" id="IPR003439">
    <property type="entry name" value="ABC_transporter-like_ATP-bd"/>
</dbReference>
<dbReference type="InterPro" id="IPR039421">
    <property type="entry name" value="Type_1_exporter"/>
</dbReference>
<dbReference type="Pfam" id="PF00664">
    <property type="entry name" value="ABC_membrane"/>
    <property type="match status" value="1"/>
</dbReference>
<feature type="transmembrane region" description="Helical" evidence="7">
    <location>
        <begin position="130"/>
        <end position="155"/>
    </location>
</feature>
<reference evidence="11 13" key="2">
    <citation type="submission" date="2018-06" db="EMBL/GenBank/DDBJ databases">
        <authorList>
            <consortium name="Pathogen Informatics"/>
            <person name="Doyle S."/>
        </authorList>
    </citation>
    <scope>NUCLEOTIDE SEQUENCE [LARGE SCALE GENOMIC DNA]</scope>
    <source>
        <strain evidence="11 13">NCTC11401</strain>
    </source>
</reference>
<accession>A0A377GGN8</accession>
<keyword evidence="3" id="KW-0547">Nucleotide-binding</keyword>
<evidence type="ECO:0000256" key="3">
    <source>
        <dbReference type="ARBA" id="ARBA00022741"/>
    </source>
</evidence>
<evidence type="ECO:0000313" key="13">
    <source>
        <dbReference type="Proteomes" id="UP000254374"/>
    </source>
</evidence>
<keyword evidence="11" id="KW-0378">Hydrolase</keyword>
<dbReference type="OrthoDB" id="311344at2"/>
<dbReference type="GO" id="GO:0016887">
    <property type="term" value="F:ATP hydrolysis activity"/>
    <property type="evidence" value="ECO:0007669"/>
    <property type="project" value="InterPro"/>
</dbReference>
<feature type="domain" description="ABC transporter" evidence="8">
    <location>
        <begin position="339"/>
        <end position="560"/>
    </location>
</feature>
<protein>
    <submittedName>
        <fullName evidence="10">ABC-type multidrug transport system, ATPase and permease component</fullName>
    </submittedName>
    <submittedName>
        <fullName evidence="11">Lipid A export ATP-binding/permease protein MsbA</fullName>
        <ecNumber evidence="11">3.6.3.-</ecNumber>
    </submittedName>
</protein>
<dbReference type="RefSeq" id="WP_058468103.1">
    <property type="nucleotide sequence ID" value="NZ_CAAAIX010000009.1"/>
</dbReference>
<evidence type="ECO:0000256" key="2">
    <source>
        <dbReference type="ARBA" id="ARBA00022692"/>
    </source>
</evidence>
<dbReference type="InterPro" id="IPR011527">
    <property type="entry name" value="ABC1_TM_dom"/>
</dbReference>
<keyword evidence="2 7" id="KW-0812">Transmembrane</keyword>
<dbReference type="PANTHER" id="PTHR24221">
    <property type="entry name" value="ATP-BINDING CASSETTE SUB-FAMILY B"/>
    <property type="match status" value="1"/>
</dbReference>
<gene>
    <name evidence="11" type="primary">msbA_1</name>
    <name evidence="11" type="ORF">NCTC11401_00544</name>
    <name evidence="10" type="ORF">SAMN05421777_11690</name>
</gene>
<feature type="transmembrane region" description="Helical" evidence="7">
    <location>
        <begin position="276"/>
        <end position="301"/>
    </location>
</feature>
<dbReference type="GO" id="GO:0005886">
    <property type="term" value="C:plasma membrane"/>
    <property type="evidence" value="ECO:0007669"/>
    <property type="project" value="UniProtKB-SubCell"/>
</dbReference>
<reference evidence="10 12" key="1">
    <citation type="submission" date="2017-01" db="EMBL/GenBank/DDBJ databases">
        <authorList>
            <person name="Varghese N."/>
            <person name="Submissions S."/>
        </authorList>
    </citation>
    <scope>NUCLEOTIDE SEQUENCE [LARGE SCALE GENOMIC DNA]</scope>
    <source>
        <strain evidence="10 12">ATCC 33342</strain>
    </source>
</reference>
<organism evidence="11 13">
    <name type="scientific">Fluoribacter gormanii</name>
    <dbReference type="NCBI Taxonomy" id="464"/>
    <lineage>
        <taxon>Bacteria</taxon>
        <taxon>Pseudomonadati</taxon>
        <taxon>Pseudomonadota</taxon>
        <taxon>Gammaproteobacteria</taxon>
        <taxon>Legionellales</taxon>
        <taxon>Legionellaceae</taxon>
        <taxon>Fluoribacter</taxon>
    </lineage>
</organism>
<feature type="transmembrane region" description="Helical" evidence="7">
    <location>
        <begin position="245"/>
        <end position="264"/>
    </location>
</feature>
<dbReference type="Proteomes" id="UP000186808">
    <property type="component" value="Unassembled WGS sequence"/>
</dbReference>
<dbReference type="PROSITE" id="PS50929">
    <property type="entry name" value="ABC_TM1F"/>
    <property type="match status" value="1"/>
</dbReference>
<dbReference type="EMBL" id="FTNL01000016">
    <property type="protein sequence ID" value="SIR59946.1"/>
    <property type="molecule type" value="Genomic_DNA"/>
</dbReference>
<keyword evidence="4 11" id="KW-0067">ATP-binding</keyword>
<keyword evidence="12" id="KW-1185">Reference proteome</keyword>
<feature type="domain" description="ABC transmembrane type-1" evidence="9">
    <location>
        <begin position="19"/>
        <end position="302"/>
    </location>
</feature>